<sequence length="164" mass="19228">MIAITLSALALVVSSYLAIGQWTAQRRANFTSAYLQLLGEYRSVRFQDNLLYIYHRLNAENDPQMGFLSLPDDVREKFYDVVYFFQQLAILHHMGIFDDFILAGTHRQVVRTWDSIAPFVLRQRELSGDGPSYLLRPLEKFAEEARRTDPELMDRILAKKRLRW</sequence>
<accession>A0ABX8QR28</accession>
<gene>
    <name evidence="1" type="ORF">AGRA3207_001944</name>
</gene>
<dbReference type="Pfam" id="PF15956">
    <property type="entry name" value="DUF4760"/>
    <property type="match status" value="1"/>
</dbReference>
<dbReference type="EMBL" id="CP059572">
    <property type="protein sequence ID" value="QXJ21120.1"/>
    <property type="molecule type" value="Genomic_DNA"/>
</dbReference>
<keyword evidence="2" id="KW-1185">Reference proteome</keyword>
<evidence type="ECO:0000313" key="1">
    <source>
        <dbReference type="EMBL" id="QXJ21120.1"/>
    </source>
</evidence>
<name>A0ABX8QR28_9ACTN</name>
<evidence type="ECO:0000313" key="2">
    <source>
        <dbReference type="Proteomes" id="UP001049518"/>
    </source>
</evidence>
<proteinExistence type="predicted"/>
<dbReference type="InterPro" id="IPR031876">
    <property type="entry name" value="DUF4760"/>
</dbReference>
<dbReference type="RefSeq" id="WP_231334253.1">
    <property type="nucleotide sequence ID" value="NZ_CP059572.1"/>
</dbReference>
<protein>
    <submittedName>
        <fullName evidence="1">Uncharacterized protein</fullName>
    </submittedName>
</protein>
<organism evidence="1 2">
    <name type="scientific">Actinomadura graeca</name>
    <dbReference type="NCBI Taxonomy" id="2750812"/>
    <lineage>
        <taxon>Bacteria</taxon>
        <taxon>Bacillati</taxon>
        <taxon>Actinomycetota</taxon>
        <taxon>Actinomycetes</taxon>
        <taxon>Streptosporangiales</taxon>
        <taxon>Thermomonosporaceae</taxon>
        <taxon>Actinomadura</taxon>
    </lineage>
</organism>
<dbReference type="Proteomes" id="UP001049518">
    <property type="component" value="Chromosome"/>
</dbReference>
<reference evidence="1" key="1">
    <citation type="submission" date="2020-07" db="EMBL/GenBank/DDBJ databases">
        <authorList>
            <person name="Tarantini F.S."/>
            <person name="Hong K.W."/>
            <person name="Chan K.G."/>
        </authorList>
    </citation>
    <scope>NUCLEOTIDE SEQUENCE</scope>
    <source>
        <strain evidence="1">32-07</strain>
    </source>
</reference>